<dbReference type="Proteomes" id="UP000323258">
    <property type="component" value="Unassembled WGS sequence"/>
</dbReference>
<dbReference type="OrthoDB" id="8086907at2"/>
<keyword evidence="2" id="KW-1185">Reference proteome</keyword>
<dbReference type="EMBL" id="VSZS01000063">
    <property type="protein sequence ID" value="TYR31856.1"/>
    <property type="molecule type" value="Genomic_DNA"/>
</dbReference>
<evidence type="ECO:0000313" key="2">
    <source>
        <dbReference type="Proteomes" id="UP000323258"/>
    </source>
</evidence>
<proteinExistence type="predicted"/>
<reference evidence="1 2" key="1">
    <citation type="submission" date="2019-08" db="EMBL/GenBank/DDBJ databases">
        <authorList>
            <person name="Seo Y.L."/>
        </authorList>
    </citation>
    <scope>NUCLEOTIDE SEQUENCE [LARGE SCALE GENOMIC DNA]</scope>
    <source>
        <strain evidence="1 2">MaA-C15</strain>
    </source>
</reference>
<evidence type="ECO:0000313" key="1">
    <source>
        <dbReference type="EMBL" id="TYR31856.1"/>
    </source>
</evidence>
<gene>
    <name evidence="1" type="ORF">FY036_12195</name>
</gene>
<dbReference type="RefSeq" id="WP_148915014.1">
    <property type="nucleotide sequence ID" value="NZ_VSZS01000063.1"/>
</dbReference>
<dbReference type="AlphaFoldDB" id="A0A5D4GSV8"/>
<name>A0A5D4GSV8_9HYPH</name>
<sequence>MTNPNADNAAHAASLSSALKDFHRSLIRAEIGDDPALQNNPYTMLFALIGDPRFAWMGALSELIARIDQTVADGEAADIEIVFAFREEAAALIGEGGGESVAAFRLRHLTALQNEPEVGLATGRLRKALSAIPSKNR</sequence>
<protein>
    <submittedName>
        <fullName evidence="1">Uncharacterized protein</fullName>
    </submittedName>
</protein>
<comment type="caution">
    <text evidence="1">The sequence shown here is derived from an EMBL/GenBank/DDBJ whole genome shotgun (WGS) entry which is preliminary data.</text>
</comment>
<accession>A0A5D4GSV8</accession>
<reference evidence="1 2" key="2">
    <citation type="submission" date="2019-09" db="EMBL/GenBank/DDBJ databases">
        <title>Mesorhizobium sp. MaA-C15 isolated from Microcystis aeruginosa.</title>
        <authorList>
            <person name="Jeong S.E."/>
            <person name="Jin H.M."/>
            <person name="Jeon C.O."/>
        </authorList>
    </citation>
    <scope>NUCLEOTIDE SEQUENCE [LARGE SCALE GENOMIC DNA]</scope>
    <source>
        <strain evidence="1 2">MaA-C15</strain>
    </source>
</reference>
<organism evidence="1 2">
    <name type="scientific">Neoaquamicrobium microcysteis</name>
    <dbReference type="NCBI Taxonomy" id="2682781"/>
    <lineage>
        <taxon>Bacteria</taxon>
        <taxon>Pseudomonadati</taxon>
        <taxon>Pseudomonadota</taxon>
        <taxon>Alphaproteobacteria</taxon>
        <taxon>Hyphomicrobiales</taxon>
        <taxon>Phyllobacteriaceae</taxon>
        <taxon>Neoaquamicrobium</taxon>
    </lineage>
</organism>